<name>A0A058ZDK2_FONAL</name>
<evidence type="ECO:0000256" key="1">
    <source>
        <dbReference type="SAM" id="MobiDB-lite"/>
    </source>
</evidence>
<feature type="region of interest" description="Disordered" evidence="1">
    <location>
        <begin position="1"/>
        <end position="225"/>
    </location>
</feature>
<dbReference type="EMBL" id="KB932202">
    <property type="protein sequence ID" value="KCV72036.1"/>
    <property type="molecule type" value="Genomic_DNA"/>
</dbReference>
<dbReference type="RefSeq" id="XP_009493614.1">
    <property type="nucleotide sequence ID" value="XM_009495339.1"/>
</dbReference>
<dbReference type="Proteomes" id="UP000030693">
    <property type="component" value="Unassembled WGS sequence"/>
</dbReference>
<evidence type="ECO:0000313" key="2">
    <source>
        <dbReference type="EMBL" id="KCV72036.1"/>
    </source>
</evidence>
<gene>
    <name evidence="2" type="ORF">H696_01442</name>
</gene>
<feature type="compositionally biased region" description="Gly residues" evidence="1">
    <location>
        <begin position="653"/>
        <end position="663"/>
    </location>
</feature>
<protein>
    <submittedName>
        <fullName evidence="2">Uncharacterized protein</fullName>
    </submittedName>
</protein>
<dbReference type="GeneID" id="20526167"/>
<reference evidence="2" key="1">
    <citation type="submission" date="2013-04" db="EMBL/GenBank/DDBJ databases">
        <title>The Genome Sequence of Fonticula alba ATCC 38817.</title>
        <authorList>
            <consortium name="The Broad Institute Genomics Platform"/>
            <person name="Russ C."/>
            <person name="Cuomo C."/>
            <person name="Burger G."/>
            <person name="Gray M.W."/>
            <person name="Holland P.W.H."/>
            <person name="King N."/>
            <person name="Lang F.B.F."/>
            <person name="Roger A.J."/>
            <person name="Ruiz-Trillo I."/>
            <person name="Brown M."/>
            <person name="Walker B."/>
            <person name="Young S."/>
            <person name="Zeng Q."/>
            <person name="Gargeya S."/>
            <person name="Fitzgerald M."/>
            <person name="Haas B."/>
            <person name="Abouelleil A."/>
            <person name="Allen A.W."/>
            <person name="Alvarado L."/>
            <person name="Arachchi H.M."/>
            <person name="Berlin A.M."/>
            <person name="Chapman S.B."/>
            <person name="Gainer-Dewar J."/>
            <person name="Goldberg J."/>
            <person name="Griggs A."/>
            <person name="Gujja S."/>
            <person name="Hansen M."/>
            <person name="Howarth C."/>
            <person name="Imamovic A."/>
            <person name="Ireland A."/>
            <person name="Larimer J."/>
            <person name="McCowan C."/>
            <person name="Murphy C."/>
            <person name="Pearson M."/>
            <person name="Poon T.W."/>
            <person name="Priest M."/>
            <person name="Roberts A."/>
            <person name="Saif S."/>
            <person name="Shea T."/>
            <person name="Sisk P."/>
            <person name="Sykes S."/>
            <person name="Wortman J."/>
            <person name="Nusbaum C."/>
            <person name="Birren B."/>
        </authorList>
    </citation>
    <scope>NUCLEOTIDE SEQUENCE [LARGE SCALE GENOMIC DNA]</scope>
    <source>
        <strain evidence="2">ATCC 38817</strain>
    </source>
</reference>
<dbReference type="AlphaFoldDB" id="A0A058ZDK2"/>
<accession>A0A058ZDK2</accession>
<feature type="compositionally biased region" description="Low complexity" evidence="1">
    <location>
        <begin position="177"/>
        <end position="211"/>
    </location>
</feature>
<feature type="region of interest" description="Disordered" evidence="1">
    <location>
        <begin position="638"/>
        <end position="670"/>
    </location>
</feature>
<organism evidence="2">
    <name type="scientific">Fonticula alba</name>
    <name type="common">Slime mold</name>
    <dbReference type="NCBI Taxonomy" id="691883"/>
    <lineage>
        <taxon>Eukaryota</taxon>
        <taxon>Rotosphaerida</taxon>
        <taxon>Fonticulaceae</taxon>
        <taxon>Fonticula</taxon>
    </lineage>
</organism>
<feature type="compositionally biased region" description="Low complexity" evidence="1">
    <location>
        <begin position="68"/>
        <end position="103"/>
    </location>
</feature>
<keyword evidence="3" id="KW-1185">Reference proteome</keyword>
<sequence length="670" mass="67645">MSRRPPRTGGFPHTLPPTRRPAARSHVGRAPPPPGVRRALSTLTEKLSRVDKKPRPPKPTAKADKSAGPKAPKGGAAASAAGGAAPASASSGTAPATGPPAGSASGGAPGPKARNEGGKAAASGGSGTAAPSRAKETSSKKRPASSASADQKSGASASDAPAAKRPKSASQPGAQSQGTQAPNAAAGASQAPKRKAAPASKKPARSVSSSPAPAPGPPVPSMVPNLPIIGQPLVTNVLPAPADPAAEPSFSVFHITSPYPGVPPRFLDLSKFSTQLSNQPRPEASRPGEPDPDDLLSLPAFSNLAKLARQLRGTDPDPHAAGSLEPGLLLRQPAAERPAASSPLSIALSVSSSDPNHIIAAGAAASERQARARLFLGRDAEGRSPPEFNHIPRLLPRRLILPEGSALALPLLDDIANADQLPEISLNLATQLPDQLAHVNTRAPVMSALRSRDLDALNAETIQFIERNNDMRGAVRRLYRTLAGDYTNGPLFSPADRRRPLPSPEEVTRALRAAGAEAAAAVAAAAAPGGRARGAAASAEAALQTVPRLAEILSDPVGAGLGPLSPPPPLAGEALAKANFVRDPAALASLTHLCLRSMAASESVVDSLLKTRSLAYHACSSRARIVRVVKKVKRTGATVSGGVGTKSEAGAPAGRGGAGGGAGPPSDHGK</sequence>
<feature type="region of interest" description="Disordered" evidence="1">
    <location>
        <begin position="275"/>
        <end position="297"/>
    </location>
</feature>
<feature type="compositionally biased region" description="Low complexity" evidence="1">
    <location>
        <begin position="118"/>
        <end position="132"/>
    </location>
</feature>
<feature type="compositionally biased region" description="Pro residues" evidence="1">
    <location>
        <begin position="212"/>
        <end position="221"/>
    </location>
</feature>
<proteinExistence type="predicted"/>
<evidence type="ECO:0000313" key="3">
    <source>
        <dbReference type="Proteomes" id="UP000030693"/>
    </source>
</evidence>